<sequence length="253" mass="29408">MKLKFLALLFFSIYFVSVKAQESEIRKLNAYENVIVPVQFDSAKQENEYLLSSLTRHLLKQHGFNVFMDNETLPIAAQQDPCLNLRASVLTQGGMFAFTTEVTLVFYDCRNQIVYKAQGSSREKKFDKAHQEALRDAFDKFAGYRYTYKPLQLDKQHKTRLQEKQSIKKQFANQYNWEGKQYQLQKIEVGYLLLDAEGNRKAVITENSDKLYFFNSADINGSLKIDTNQDLIVEYFNMQTGKQKKIILTAISQ</sequence>
<organism evidence="2 3">
    <name type="scientific">Mesonia sediminis</name>
    <dbReference type="NCBI Taxonomy" id="1703946"/>
    <lineage>
        <taxon>Bacteria</taxon>
        <taxon>Pseudomonadati</taxon>
        <taxon>Bacteroidota</taxon>
        <taxon>Flavobacteriia</taxon>
        <taxon>Flavobacteriales</taxon>
        <taxon>Flavobacteriaceae</taxon>
        <taxon>Mesonia</taxon>
    </lineage>
</organism>
<protein>
    <recommendedName>
        <fullName evidence="4">DUF4468 domain-containing protein</fullName>
    </recommendedName>
</protein>
<dbReference type="Proteomes" id="UP001597357">
    <property type="component" value="Unassembled WGS sequence"/>
</dbReference>
<evidence type="ECO:0000313" key="3">
    <source>
        <dbReference type="Proteomes" id="UP001597357"/>
    </source>
</evidence>
<dbReference type="EMBL" id="JBHULZ010000008">
    <property type="protein sequence ID" value="MFD2696797.1"/>
    <property type="molecule type" value="Genomic_DNA"/>
</dbReference>
<evidence type="ECO:0008006" key="4">
    <source>
        <dbReference type="Google" id="ProtNLM"/>
    </source>
</evidence>
<keyword evidence="1" id="KW-0732">Signal</keyword>
<comment type="caution">
    <text evidence="2">The sequence shown here is derived from an EMBL/GenBank/DDBJ whole genome shotgun (WGS) entry which is preliminary data.</text>
</comment>
<keyword evidence="3" id="KW-1185">Reference proteome</keyword>
<feature type="signal peptide" evidence="1">
    <location>
        <begin position="1"/>
        <end position="20"/>
    </location>
</feature>
<dbReference type="RefSeq" id="WP_379043488.1">
    <property type="nucleotide sequence ID" value="NZ_JBHULZ010000008.1"/>
</dbReference>
<proteinExistence type="predicted"/>
<feature type="chain" id="PRO_5045104733" description="DUF4468 domain-containing protein" evidence="1">
    <location>
        <begin position="21"/>
        <end position="253"/>
    </location>
</feature>
<accession>A0ABW5SCA0</accession>
<reference evidence="3" key="1">
    <citation type="journal article" date="2019" name="Int. J. Syst. Evol. Microbiol.">
        <title>The Global Catalogue of Microorganisms (GCM) 10K type strain sequencing project: providing services to taxonomists for standard genome sequencing and annotation.</title>
        <authorList>
            <consortium name="The Broad Institute Genomics Platform"/>
            <consortium name="The Broad Institute Genome Sequencing Center for Infectious Disease"/>
            <person name="Wu L."/>
            <person name="Ma J."/>
        </authorList>
    </citation>
    <scope>NUCLEOTIDE SEQUENCE [LARGE SCALE GENOMIC DNA]</scope>
    <source>
        <strain evidence="3">KCTC 42255</strain>
    </source>
</reference>
<name>A0ABW5SCA0_9FLAO</name>
<gene>
    <name evidence="2" type="ORF">ACFSQ0_02230</name>
</gene>
<evidence type="ECO:0000313" key="2">
    <source>
        <dbReference type="EMBL" id="MFD2696797.1"/>
    </source>
</evidence>
<evidence type="ECO:0000256" key="1">
    <source>
        <dbReference type="SAM" id="SignalP"/>
    </source>
</evidence>